<evidence type="ECO:0000313" key="2">
    <source>
        <dbReference type="Proteomes" id="UP000502657"/>
    </source>
</evidence>
<protein>
    <recommendedName>
        <fullName evidence="3">Actin-like protein N-terminal domain-containing protein</fullName>
    </recommendedName>
</protein>
<dbReference type="RefSeq" id="WP_171270034.1">
    <property type="nucleotide sequence ID" value="NZ_CP038446.1"/>
</dbReference>
<accession>A0ABX6NXX9</accession>
<name>A0ABX6NXX9_AERME</name>
<organism evidence="1 2">
    <name type="scientific">Aeromonas media</name>
    <dbReference type="NCBI Taxonomy" id="651"/>
    <lineage>
        <taxon>Bacteria</taxon>
        <taxon>Pseudomonadati</taxon>
        <taxon>Pseudomonadota</taxon>
        <taxon>Gammaproteobacteria</taxon>
        <taxon>Aeromonadales</taxon>
        <taxon>Aeromonadaceae</taxon>
        <taxon>Aeromonas</taxon>
    </lineage>
</organism>
<dbReference type="EMBL" id="CP038449">
    <property type="protein sequence ID" value="QJT41242.1"/>
    <property type="molecule type" value="Genomic_DNA"/>
</dbReference>
<gene>
    <name evidence="1" type="ORF">E4188_22345</name>
</gene>
<evidence type="ECO:0000313" key="1">
    <source>
        <dbReference type="EMBL" id="QJT41242.1"/>
    </source>
</evidence>
<sequence>MKTVRFQPTLAALSGSIDPFEIKNSIVLIEDDTEYLIGDEAYKLGDSGARIVGGTVKDRHYQRLIKALLAKGLGAGEHEISVGFSASSNYMDEFRDSSSKNVLSEEDFNILSDKVSEIKFRVARTDAPVQVCRVNLTKKKVPVLYETEAVRNVIPESAKTYAIFQVGGGDWQSTLVVDGEICLGTHTRVGGMNNCITILAEDLEVAPKTAAKAWLTGKKPSTKIDAEWECCKRDKTRVASGFINAHLPTLLNSFEGYTDRIKAIVVSGGAVHDEEFISALQDEVPSKYKVYTIDQFETMEPGGEKLMDPSFACAFGIQASGVDVGLDIGNAYLKGVFSV</sequence>
<proteinExistence type="predicted"/>
<reference evidence="1 2" key="1">
    <citation type="submission" date="2019-03" db="EMBL/GenBank/DDBJ databases">
        <title>Novel transposon Tn6433 accelerates the dissemination of tet(E) in Aeromonas from aerobic biofilm under oxytetracycline stress.</title>
        <authorList>
            <person name="Shi Y."/>
            <person name="Tian Z."/>
            <person name="Zhang Y."/>
            <person name="Zhang H."/>
            <person name="Yang M."/>
        </authorList>
    </citation>
    <scope>NUCLEOTIDE SEQUENCE [LARGE SCALE GENOMIC DNA]</scope>
    <source>
        <strain evidence="1 2">R50-22</strain>
        <plasmid evidence="2">paeme5</plasmid>
    </source>
</reference>
<geneLocation type="plasmid" evidence="2">
    <name>paeme5</name>
</geneLocation>
<dbReference type="Proteomes" id="UP000502657">
    <property type="component" value="Plasmid pAeme5"/>
</dbReference>
<evidence type="ECO:0008006" key="3">
    <source>
        <dbReference type="Google" id="ProtNLM"/>
    </source>
</evidence>
<keyword evidence="1" id="KW-0614">Plasmid</keyword>
<keyword evidence="2" id="KW-1185">Reference proteome</keyword>